<accession>A0A923ECH7</accession>
<feature type="domain" description="Transcriptional regulator DauR-like HTH" evidence="2">
    <location>
        <begin position="147"/>
        <end position="206"/>
    </location>
</feature>
<evidence type="ECO:0000259" key="2">
    <source>
        <dbReference type="Pfam" id="PF13309"/>
    </source>
</evidence>
<dbReference type="PANTHER" id="PTHR35568">
    <property type="entry name" value="TRANSCRIPTIONAL REGULATOR DAUR"/>
    <property type="match status" value="1"/>
</dbReference>
<dbReference type="Proteomes" id="UP000563151">
    <property type="component" value="Unassembled WGS sequence"/>
</dbReference>
<reference evidence="3 4" key="1">
    <citation type="submission" date="2020-04" db="EMBL/GenBank/DDBJ databases">
        <title>Genomic insights into acetone-butanol-ethanol (ABE) fermentation by sequencing solventogenic clostridia strains.</title>
        <authorList>
            <person name="Brown S."/>
        </authorList>
    </citation>
    <scope>NUCLEOTIDE SEQUENCE [LARGE SCALE GENOMIC DNA]</scope>
    <source>
        <strain evidence="3 4">DJ011</strain>
    </source>
</reference>
<dbReference type="PANTHER" id="PTHR35568:SF1">
    <property type="entry name" value="TRANSCRIPTIONAL REGULATOR DAUR"/>
    <property type="match status" value="1"/>
</dbReference>
<protein>
    <submittedName>
        <fullName evidence="3">Transcriptional regulator</fullName>
    </submittedName>
</protein>
<dbReference type="InterPro" id="IPR013559">
    <property type="entry name" value="YheO"/>
</dbReference>
<keyword evidence="4" id="KW-1185">Reference proteome</keyword>
<evidence type="ECO:0000313" key="3">
    <source>
        <dbReference type="EMBL" id="MBC2399334.1"/>
    </source>
</evidence>
<evidence type="ECO:0000313" key="4">
    <source>
        <dbReference type="Proteomes" id="UP000563151"/>
    </source>
</evidence>
<dbReference type="InterPro" id="IPR039446">
    <property type="entry name" value="DauR-like"/>
</dbReference>
<dbReference type="Pfam" id="PF13309">
    <property type="entry name" value="HTH_22"/>
    <property type="match status" value="1"/>
</dbReference>
<dbReference type="InterPro" id="IPR039445">
    <property type="entry name" value="DauR-like_HTH"/>
</dbReference>
<sequence length="214" mass="24382">MVQLNKELERFIPTANLIAETFGKNCEVVIHDLSMPQNSVVYAVNNHVTGRKIGQAFDHLVKQVLLSKEFHGDYTANYKFVTEQGKEIKSSTALIRNSKGKVIGALCVNYDLEIMKNMKEFLDDFVNVKQEKIKEEVEPFDNVIEIVDDLIDKIIGTNDIDNLKRKQKIDLINFMDKKGIFLIKGAIEKVAEKLGISKVTVYSYLDEIKKNSII</sequence>
<organism evidence="3 4">
    <name type="scientific">Clostridium tetanomorphum</name>
    <dbReference type="NCBI Taxonomy" id="1553"/>
    <lineage>
        <taxon>Bacteria</taxon>
        <taxon>Bacillati</taxon>
        <taxon>Bacillota</taxon>
        <taxon>Clostridia</taxon>
        <taxon>Eubacteriales</taxon>
        <taxon>Clostridiaceae</taxon>
        <taxon>Clostridium</taxon>
    </lineage>
</organism>
<dbReference type="Pfam" id="PF08348">
    <property type="entry name" value="PAS_6"/>
    <property type="match status" value="1"/>
</dbReference>
<dbReference type="EMBL" id="JAAZWO010000026">
    <property type="protein sequence ID" value="MBC2399334.1"/>
    <property type="molecule type" value="Genomic_DNA"/>
</dbReference>
<feature type="domain" description="YheO-like" evidence="1">
    <location>
        <begin position="8"/>
        <end position="120"/>
    </location>
</feature>
<comment type="caution">
    <text evidence="3">The sequence shown here is derived from an EMBL/GenBank/DDBJ whole genome shotgun (WGS) entry which is preliminary data.</text>
</comment>
<dbReference type="RefSeq" id="WP_173680391.1">
    <property type="nucleotide sequence ID" value="NZ_JAAZWO010000026.1"/>
</dbReference>
<name>A0A923ECH7_CLOTT</name>
<dbReference type="AlphaFoldDB" id="A0A923ECH7"/>
<proteinExistence type="predicted"/>
<evidence type="ECO:0000259" key="1">
    <source>
        <dbReference type="Pfam" id="PF08348"/>
    </source>
</evidence>
<gene>
    <name evidence="3" type="ORF">HGG79_16375</name>
</gene>